<accession>A0A4R8A5V5</accession>
<feature type="domain" description="HTH cro/C1-type" evidence="3">
    <location>
        <begin position="7"/>
        <end position="61"/>
    </location>
</feature>
<reference evidence="4 5" key="1">
    <citation type="submission" date="2019-03" db="EMBL/GenBank/DDBJ databases">
        <title>Genomic Encyclopedia of Type Strains, Phase IV (KMG-IV): sequencing the most valuable type-strain genomes for metagenomic binning, comparative biology and taxonomic classification.</title>
        <authorList>
            <person name="Goeker M."/>
        </authorList>
    </citation>
    <scope>NUCLEOTIDE SEQUENCE [LARGE SCALE GENOMIC DNA]</scope>
    <source>
        <strain evidence="4 5">DSM 28867</strain>
    </source>
</reference>
<dbReference type="PROSITE" id="PS50943">
    <property type="entry name" value="HTH_CROC1"/>
    <property type="match status" value="1"/>
</dbReference>
<dbReference type="AlphaFoldDB" id="A0A4R8A5V5"/>
<dbReference type="PANTHER" id="PTHR46558:SF15">
    <property type="entry name" value="HELIX-TURN-HELIX DOMAIN PROTEIN"/>
    <property type="match status" value="1"/>
</dbReference>
<dbReference type="Proteomes" id="UP000294743">
    <property type="component" value="Unassembled WGS sequence"/>
</dbReference>
<dbReference type="SUPFAM" id="SSF47413">
    <property type="entry name" value="lambda repressor-like DNA-binding domains"/>
    <property type="match status" value="1"/>
</dbReference>
<gene>
    <name evidence="4" type="ORF">EDD63_10760</name>
</gene>
<evidence type="ECO:0000256" key="1">
    <source>
        <dbReference type="ARBA" id="ARBA00023125"/>
    </source>
</evidence>
<keyword evidence="2" id="KW-1133">Transmembrane helix</keyword>
<dbReference type="RefSeq" id="WP_166667530.1">
    <property type="nucleotide sequence ID" value="NZ_SODD01000007.1"/>
</dbReference>
<evidence type="ECO:0000256" key="2">
    <source>
        <dbReference type="SAM" id="Phobius"/>
    </source>
</evidence>
<dbReference type="InterPro" id="IPR001387">
    <property type="entry name" value="Cro/C1-type_HTH"/>
</dbReference>
<comment type="caution">
    <text evidence="4">The sequence shown here is derived from an EMBL/GenBank/DDBJ whole genome shotgun (WGS) entry which is preliminary data.</text>
</comment>
<name>A0A4R8A5V5_9FIRM</name>
<feature type="transmembrane region" description="Helical" evidence="2">
    <location>
        <begin position="114"/>
        <end position="137"/>
    </location>
</feature>
<keyword evidence="2" id="KW-0472">Membrane</keyword>
<dbReference type="PANTHER" id="PTHR46558">
    <property type="entry name" value="TRACRIPTIONAL REGULATORY PROTEIN-RELATED-RELATED"/>
    <property type="match status" value="1"/>
</dbReference>
<dbReference type="CDD" id="cd00093">
    <property type="entry name" value="HTH_XRE"/>
    <property type="match status" value="1"/>
</dbReference>
<sequence>MEISKKLQKQRKMMKLSQEELANRLNVSRQTISSWETGKSYPDIYSLVSVSDIYGLTLDELVKGDVKMLNTMKKESRAAQVNKKAMIMSGIGLIGLGLGWIIPTSHVREFISGAGFGLLIAGALMMIVTKVVLQLAVDKD</sequence>
<organism evidence="4 5">
    <name type="scientific">Breznakia blatticola</name>
    <dbReference type="NCBI Taxonomy" id="1754012"/>
    <lineage>
        <taxon>Bacteria</taxon>
        <taxon>Bacillati</taxon>
        <taxon>Bacillota</taxon>
        <taxon>Erysipelotrichia</taxon>
        <taxon>Erysipelotrichales</taxon>
        <taxon>Erysipelotrichaceae</taxon>
        <taxon>Breznakia</taxon>
    </lineage>
</organism>
<evidence type="ECO:0000259" key="3">
    <source>
        <dbReference type="PROSITE" id="PS50943"/>
    </source>
</evidence>
<keyword evidence="2" id="KW-0812">Transmembrane</keyword>
<feature type="transmembrane region" description="Helical" evidence="2">
    <location>
        <begin position="85"/>
        <end position="102"/>
    </location>
</feature>
<protein>
    <submittedName>
        <fullName evidence="4">DNA-binding XRE family transcriptional regulator</fullName>
    </submittedName>
</protein>
<keyword evidence="1 4" id="KW-0238">DNA-binding</keyword>
<evidence type="ECO:0000313" key="5">
    <source>
        <dbReference type="Proteomes" id="UP000294743"/>
    </source>
</evidence>
<dbReference type="Gene3D" id="1.10.260.40">
    <property type="entry name" value="lambda repressor-like DNA-binding domains"/>
    <property type="match status" value="1"/>
</dbReference>
<dbReference type="SMART" id="SM00530">
    <property type="entry name" value="HTH_XRE"/>
    <property type="match status" value="1"/>
</dbReference>
<evidence type="ECO:0000313" key="4">
    <source>
        <dbReference type="EMBL" id="TDW24908.1"/>
    </source>
</evidence>
<dbReference type="EMBL" id="SODD01000007">
    <property type="protein sequence ID" value="TDW24908.1"/>
    <property type="molecule type" value="Genomic_DNA"/>
</dbReference>
<dbReference type="Pfam" id="PF01381">
    <property type="entry name" value="HTH_3"/>
    <property type="match status" value="1"/>
</dbReference>
<keyword evidence="5" id="KW-1185">Reference proteome</keyword>
<proteinExistence type="predicted"/>
<dbReference type="InterPro" id="IPR010982">
    <property type="entry name" value="Lambda_DNA-bd_dom_sf"/>
</dbReference>
<dbReference type="GO" id="GO:0003677">
    <property type="term" value="F:DNA binding"/>
    <property type="evidence" value="ECO:0007669"/>
    <property type="project" value="UniProtKB-KW"/>
</dbReference>